<keyword evidence="3" id="KW-0413">Isomerase</keyword>
<dbReference type="InterPro" id="IPR020103">
    <property type="entry name" value="PsdUridine_synth_cat_dom_sf"/>
</dbReference>
<evidence type="ECO:0000256" key="12">
    <source>
        <dbReference type="ARBA" id="ARBA00042844"/>
    </source>
</evidence>
<evidence type="ECO:0000256" key="14">
    <source>
        <dbReference type="ARBA" id="ARBA00043143"/>
    </source>
</evidence>
<protein>
    <recommendedName>
        <fullName evidence="9">Dual-specificity RNA pseudouridine synthase RluA</fullName>
        <ecNumber evidence="7">5.4.99.28</ecNumber>
        <ecNumber evidence="8">5.4.99.29</ecNumber>
    </recommendedName>
    <alternativeName>
        <fullName evidence="10">23S rRNA pseudouridine(746) synthase</fullName>
    </alternativeName>
    <alternativeName>
        <fullName evidence="13">Ribosomal large subunit pseudouridine synthase A</fullName>
    </alternativeName>
    <alternativeName>
        <fullName evidence="12">rRNA pseudouridylate synthase A</fullName>
    </alternativeName>
    <alternativeName>
        <fullName evidence="14">rRNA-uridine isomerase A</fullName>
    </alternativeName>
    <alternativeName>
        <fullName evidence="11">tRNA pseudouridine(32) synthase</fullName>
    </alternativeName>
</protein>
<comment type="catalytic activity">
    <reaction evidence="4">
        <text>uridine(32) in tRNA = pseudouridine(32) in tRNA</text>
        <dbReference type="Rhea" id="RHEA:42544"/>
        <dbReference type="Rhea" id="RHEA-COMP:10107"/>
        <dbReference type="Rhea" id="RHEA-COMP:10108"/>
        <dbReference type="ChEBI" id="CHEBI:65314"/>
        <dbReference type="ChEBI" id="CHEBI:65315"/>
        <dbReference type="EC" id="5.4.99.28"/>
    </reaction>
</comment>
<evidence type="ECO:0000256" key="11">
    <source>
        <dbReference type="ARBA" id="ARBA00042372"/>
    </source>
</evidence>
<reference evidence="17" key="1">
    <citation type="submission" date="2021-01" db="EMBL/GenBank/DDBJ databases">
        <authorList>
            <person name="Corre E."/>
            <person name="Pelletier E."/>
            <person name="Niang G."/>
            <person name="Scheremetjew M."/>
            <person name="Finn R."/>
            <person name="Kale V."/>
            <person name="Holt S."/>
            <person name="Cochrane G."/>
            <person name="Meng A."/>
            <person name="Brown T."/>
            <person name="Cohen L."/>
        </authorList>
    </citation>
    <scope>NUCLEOTIDE SEQUENCE</scope>
    <source>
        <strain evidence="17">308</strain>
    </source>
</reference>
<dbReference type="EC" id="5.4.99.28" evidence="7"/>
<evidence type="ECO:0000259" key="16">
    <source>
        <dbReference type="Pfam" id="PF00849"/>
    </source>
</evidence>
<dbReference type="AlphaFoldDB" id="A0A7S1BGR5"/>
<evidence type="ECO:0000256" key="4">
    <source>
        <dbReference type="ARBA" id="ARBA00036184"/>
    </source>
</evidence>
<dbReference type="InterPro" id="IPR006224">
    <property type="entry name" value="PsdUridine_synth_RluA-like_CS"/>
</dbReference>
<name>A0A7S1BGR5_9STRA</name>
<evidence type="ECO:0000256" key="9">
    <source>
        <dbReference type="ARBA" id="ARBA00039988"/>
    </source>
</evidence>
<evidence type="ECO:0000256" key="3">
    <source>
        <dbReference type="ARBA" id="ARBA00023235"/>
    </source>
</evidence>
<dbReference type="SUPFAM" id="SSF55120">
    <property type="entry name" value="Pseudouridine synthase"/>
    <property type="match status" value="1"/>
</dbReference>
<evidence type="ECO:0000256" key="10">
    <source>
        <dbReference type="ARBA" id="ARBA00041266"/>
    </source>
</evidence>
<evidence type="ECO:0000256" key="2">
    <source>
        <dbReference type="ARBA" id="ARBA00022694"/>
    </source>
</evidence>
<keyword evidence="2" id="KW-0819">tRNA processing</keyword>
<evidence type="ECO:0000256" key="5">
    <source>
        <dbReference type="ARBA" id="ARBA00036916"/>
    </source>
</evidence>
<feature type="chain" id="PRO_5031042678" description="Dual-specificity RNA pseudouridine synthase RluA" evidence="15">
    <location>
        <begin position="30"/>
        <end position="482"/>
    </location>
</feature>
<dbReference type="PANTHER" id="PTHR21600:SF91">
    <property type="entry name" value="DUAL-SPECIFICITY RNA PSEUDOURIDINE SYNTHASE RLUA"/>
    <property type="match status" value="1"/>
</dbReference>
<organism evidence="17">
    <name type="scientific">Corethron hystrix</name>
    <dbReference type="NCBI Taxonomy" id="216773"/>
    <lineage>
        <taxon>Eukaryota</taxon>
        <taxon>Sar</taxon>
        <taxon>Stramenopiles</taxon>
        <taxon>Ochrophyta</taxon>
        <taxon>Bacillariophyta</taxon>
        <taxon>Coscinodiscophyceae</taxon>
        <taxon>Corethrophycidae</taxon>
        <taxon>Corethrales</taxon>
        <taxon>Corethraceae</taxon>
        <taxon>Corethron</taxon>
    </lineage>
</organism>
<dbReference type="EMBL" id="HBFR01017250">
    <property type="protein sequence ID" value="CAD8885381.1"/>
    <property type="molecule type" value="Transcribed_RNA"/>
</dbReference>
<evidence type="ECO:0000256" key="15">
    <source>
        <dbReference type="SAM" id="SignalP"/>
    </source>
</evidence>
<feature type="domain" description="Pseudouridine synthase RsuA/RluA-like" evidence="16">
    <location>
        <begin position="249"/>
        <end position="410"/>
    </location>
</feature>
<dbReference type="GO" id="GO:0003723">
    <property type="term" value="F:RNA binding"/>
    <property type="evidence" value="ECO:0007669"/>
    <property type="project" value="InterPro"/>
</dbReference>
<accession>A0A7S1BGR5</accession>
<dbReference type="GO" id="GO:0160142">
    <property type="term" value="F:23S rRNA pseudouridine(746) synthase activity"/>
    <property type="evidence" value="ECO:0007669"/>
    <property type="project" value="UniProtKB-EC"/>
</dbReference>
<dbReference type="PANTHER" id="PTHR21600">
    <property type="entry name" value="MITOCHONDRIAL RNA PSEUDOURIDINE SYNTHASE"/>
    <property type="match status" value="1"/>
</dbReference>
<proteinExistence type="predicted"/>
<dbReference type="InterPro" id="IPR006145">
    <property type="entry name" value="PsdUridine_synth_RsuA/RluA"/>
</dbReference>
<feature type="signal peptide" evidence="15">
    <location>
        <begin position="1"/>
        <end position="29"/>
    </location>
</feature>
<dbReference type="GO" id="GO:0008033">
    <property type="term" value="P:tRNA processing"/>
    <property type="evidence" value="ECO:0007669"/>
    <property type="project" value="UniProtKB-KW"/>
</dbReference>
<dbReference type="Pfam" id="PF00849">
    <property type="entry name" value="PseudoU_synth_2"/>
    <property type="match status" value="1"/>
</dbReference>
<gene>
    <name evidence="17" type="ORF">CHYS00102_LOCUS12578</name>
</gene>
<evidence type="ECO:0000313" key="17">
    <source>
        <dbReference type="EMBL" id="CAD8885381.1"/>
    </source>
</evidence>
<dbReference type="EC" id="5.4.99.29" evidence="8"/>
<dbReference type="GO" id="GO:0160151">
    <property type="term" value="F:tRNA pseudouridine(32) synthase activity"/>
    <property type="evidence" value="ECO:0007669"/>
    <property type="project" value="UniProtKB-EC"/>
</dbReference>
<dbReference type="InterPro" id="IPR050188">
    <property type="entry name" value="RluA_PseudoU_synthase"/>
</dbReference>
<keyword evidence="1" id="KW-0698">rRNA processing</keyword>
<comment type="function">
    <text evidence="6">Dual specificity enzyme that catalyzes the synthesis of pseudouridine from uracil-746 in 23S ribosomal RNA and from uracil-32 in the anticodon stem and loop of transfer RNAs.</text>
</comment>
<evidence type="ECO:0000256" key="13">
    <source>
        <dbReference type="ARBA" id="ARBA00042883"/>
    </source>
</evidence>
<evidence type="ECO:0000256" key="1">
    <source>
        <dbReference type="ARBA" id="ARBA00022552"/>
    </source>
</evidence>
<sequence length="482" mass="52892">MTPPLPRTLVHRTTIASLALIFGVGTCGGERCRYVDVPHPPRVCGRRDGQSRRLASFLASRPRRDGGRDLGGKTRVDGEYWDRQMRRAVAETSGREGVDRFGTVVNPLTGRKIGLGGKTYESLILSSSFPPGVFTSSLHETGRVLRKVGPPGAWVYFDGSMHEIDCQSLSRWKQFSGSYSGSALTPSEIDDFIYDEHGDSAIRANYLKTDDDGSTLINSEDWQELVLCTTQKESTTRTSSKKRIESLELLFVLKPSGLLTVPGRGEHKRDSLTTRMAASARSAAKLVHRLDRDTSGAMIFGLNARSQREASAQFERRTAQKWYVALVAGHPTADRGTVNLPIGKAPVGMEGGHSRWTIGGEGARKAETRWKVLDRFRRGGEESAGGGADFSRVLLRPLTGRGQQLRLHMKALGHPILGDTIHAPPLVAGCVPRLCLHAKKLSLTVNEDDKIDIKGIYPGKQKETSYGMSEGRISVTTPWDPF</sequence>
<dbReference type="GO" id="GO:0000455">
    <property type="term" value="P:enzyme-directed rRNA pseudouridine synthesis"/>
    <property type="evidence" value="ECO:0007669"/>
    <property type="project" value="TreeGrafter"/>
</dbReference>
<evidence type="ECO:0000256" key="6">
    <source>
        <dbReference type="ARBA" id="ARBA00037305"/>
    </source>
</evidence>
<dbReference type="CDD" id="cd02869">
    <property type="entry name" value="PseudoU_synth_RluA_like"/>
    <property type="match status" value="1"/>
</dbReference>
<keyword evidence="15" id="KW-0732">Signal</keyword>
<dbReference type="PROSITE" id="PS01129">
    <property type="entry name" value="PSI_RLU"/>
    <property type="match status" value="1"/>
</dbReference>
<comment type="catalytic activity">
    <reaction evidence="5">
        <text>uridine(746) in 23S rRNA = pseudouridine(746) in 23S rRNA</text>
        <dbReference type="Rhea" id="RHEA:42548"/>
        <dbReference type="Rhea" id="RHEA-COMP:10109"/>
        <dbReference type="Rhea" id="RHEA-COMP:10110"/>
        <dbReference type="ChEBI" id="CHEBI:65314"/>
        <dbReference type="ChEBI" id="CHEBI:65315"/>
        <dbReference type="EC" id="5.4.99.29"/>
    </reaction>
</comment>
<dbReference type="Gene3D" id="3.30.2350.10">
    <property type="entry name" value="Pseudouridine synthase"/>
    <property type="match status" value="1"/>
</dbReference>
<evidence type="ECO:0000256" key="8">
    <source>
        <dbReference type="ARBA" id="ARBA00038945"/>
    </source>
</evidence>
<evidence type="ECO:0000256" key="7">
    <source>
        <dbReference type="ARBA" id="ARBA00038944"/>
    </source>
</evidence>